<dbReference type="Gene3D" id="3.50.50.60">
    <property type="entry name" value="FAD/NAD(P)-binding domain"/>
    <property type="match status" value="1"/>
</dbReference>
<dbReference type="GO" id="GO:0016491">
    <property type="term" value="F:oxidoreductase activity"/>
    <property type="evidence" value="ECO:0007669"/>
    <property type="project" value="InterPro"/>
</dbReference>
<dbReference type="SUPFAM" id="SSF54373">
    <property type="entry name" value="FAD-linked reductases, C-terminal domain"/>
    <property type="match status" value="1"/>
</dbReference>
<dbReference type="Gene3D" id="1.20.1440.240">
    <property type="match status" value="1"/>
</dbReference>
<feature type="domain" description="Amine oxidase" evidence="1">
    <location>
        <begin position="60"/>
        <end position="502"/>
    </location>
</feature>
<dbReference type="PANTHER" id="PTHR10742:SF410">
    <property type="entry name" value="LYSINE-SPECIFIC HISTONE DEMETHYLASE 2"/>
    <property type="match status" value="1"/>
</dbReference>
<dbReference type="SUPFAM" id="SSF51905">
    <property type="entry name" value="FAD/NAD(P)-binding domain"/>
    <property type="match status" value="1"/>
</dbReference>
<dbReference type="PANTHER" id="PTHR10742">
    <property type="entry name" value="FLAVIN MONOAMINE OXIDASE"/>
    <property type="match status" value="1"/>
</dbReference>
<dbReference type="EMBL" id="UINC01010299">
    <property type="protein sequence ID" value="SVA45874.1"/>
    <property type="molecule type" value="Genomic_DNA"/>
</dbReference>
<accession>A0A381W060</accession>
<dbReference type="Gene3D" id="3.90.660.10">
    <property type="match status" value="1"/>
</dbReference>
<name>A0A381W060_9ZZZZ</name>
<evidence type="ECO:0000313" key="2">
    <source>
        <dbReference type="EMBL" id="SVA45874.1"/>
    </source>
</evidence>
<proteinExistence type="predicted"/>
<dbReference type="AlphaFoldDB" id="A0A381W060"/>
<organism evidence="2">
    <name type="scientific">marine metagenome</name>
    <dbReference type="NCBI Taxonomy" id="408172"/>
    <lineage>
        <taxon>unclassified sequences</taxon>
        <taxon>metagenomes</taxon>
        <taxon>ecological metagenomes</taxon>
    </lineage>
</organism>
<dbReference type="InterPro" id="IPR002937">
    <property type="entry name" value="Amino_oxidase"/>
</dbReference>
<dbReference type="InterPro" id="IPR036188">
    <property type="entry name" value="FAD/NAD-bd_sf"/>
</dbReference>
<dbReference type="Pfam" id="PF01593">
    <property type="entry name" value="Amino_oxidase"/>
    <property type="match status" value="1"/>
</dbReference>
<reference evidence="2" key="1">
    <citation type="submission" date="2018-05" db="EMBL/GenBank/DDBJ databases">
        <authorList>
            <person name="Lanie J.A."/>
            <person name="Ng W.-L."/>
            <person name="Kazmierczak K.M."/>
            <person name="Andrzejewski T.M."/>
            <person name="Davidsen T.M."/>
            <person name="Wayne K.J."/>
            <person name="Tettelin H."/>
            <person name="Glass J.I."/>
            <person name="Rusch D."/>
            <person name="Podicherti R."/>
            <person name="Tsui H.-C.T."/>
            <person name="Winkler M.E."/>
        </authorList>
    </citation>
    <scope>NUCLEOTIDE SEQUENCE</scope>
</reference>
<protein>
    <recommendedName>
        <fullName evidence="1">Amine oxidase domain-containing protein</fullName>
    </recommendedName>
</protein>
<evidence type="ECO:0000259" key="1">
    <source>
        <dbReference type="Pfam" id="PF01593"/>
    </source>
</evidence>
<gene>
    <name evidence="2" type="ORF">METZ01_LOCUS98728</name>
</gene>
<sequence>MNTDYVTRRQVLKRFGALGGSSLVIGAMDAWDLMGPESPSRPILSGMQPATRVIVLGGGLSGLTVGYELGKLGYNYQVLEARDWVGGLCWTVQRGSQHTEIGGETQVCDFDEGQYFNAGAWRIPNRDQAVLGYCKELGVPLELFVNWSDDNYSYEENAEIGPLSGQRVRLREVKADLWGSTTELLAKAADQGQIDVALTEEDQELLIQFLVRAGYLDNEDYAYRPPTSRGSEERYDLSALLKSGFGSRVRSLYVGTGGPDPVFQPIGGMMQIPLAFQRVIGERIRLRAEVQSVHQTEDAVEVTYRDTSTGEEYRETADYCVCCLPMSILKEIDVNLSSDMAAAVDQTRHSSSAKMGLQMKRRFWEEDDGIFGGHLWSRSLQLGEFSYPSNDYFSEKGVLLGYYGGGNQAGLSEKSLQGRLDHVLTQASKVHPQMRDEFEAAYSVWWEKVPYSLGAYGSTPRLTLREQLSKPDGRIYLGSAGTGTRPAWLEGAIQAAWRTVETLHERVMRG</sequence>
<dbReference type="InterPro" id="IPR050281">
    <property type="entry name" value="Flavin_monoamine_oxidase"/>
</dbReference>